<evidence type="ECO:0000313" key="1">
    <source>
        <dbReference type="EMBL" id="EAC5551862.1"/>
    </source>
</evidence>
<comment type="caution">
    <text evidence="1">The sequence shown here is derived from an EMBL/GenBank/DDBJ whole genome shotgun (WGS) entry which is preliminary data.</text>
</comment>
<proteinExistence type="predicted"/>
<dbReference type="EMBL" id="AAAIXK010000011">
    <property type="protein sequence ID" value="EAC5551862.1"/>
    <property type="molecule type" value="Genomic_DNA"/>
</dbReference>
<feature type="non-terminal residue" evidence="1">
    <location>
        <position position="1"/>
    </location>
</feature>
<protein>
    <submittedName>
        <fullName evidence="1">Uncharacterized protein</fullName>
    </submittedName>
</protein>
<sequence length="69" mass="8270">KKIFISFYQILYRSKLIVRKIDSLQKKKLVVLCKQQVNKKGIAHALTKMHFNVFDQKHIKKTKPYKLLI</sequence>
<reference evidence="1 2" key="1">
    <citation type="submission" date="2018-06" db="EMBL/GenBank/DDBJ databases">
        <authorList>
            <consortium name="GenomeTrakr: Next Generation Sequencing Network for Food Pathogen Tracability"/>
        </authorList>
    </citation>
    <scope>NUCLEOTIDE SEQUENCE [LARGE SCALE GENOMIC DNA]</scope>
    <source>
        <strain evidence="1 2">FDA00007096</strain>
    </source>
</reference>
<dbReference type="AlphaFoldDB" id="A0A9P1WWS1"/>
<name>A0A9P1WWS1_LISMN</name>
<accession>A0A9P1WWS1</accession>
<organism evidence="1 2">
    <name type="scientific">Listeria monocytogenes</name>
    <dbReference type="NCBI Taxonomy" id="1639"/>
    <lineage>
        <taxon>Bacteria</taxon>
        <taxon>Bacillati</taxon>
        <taxon>Bacillota</taxon>
        <taxon>Bacilli</taxon>
        <taxon>Bacillales</taxon>
        <taxon>Listeriaceae</taxon>
        <taxon>Listeria</taxon>
    </lineage>
</organism>
<evidence type="ECO:0000313" key="2">
    <source>
        <dbReference type="Proteomes" id="UP000365297"/>
    </source>
</evidence>
<gene>
    <name evidence="1" type="ORF">ARY78_15705</name>
</gene>
<dbReference type="Proteomes" id="UP000365297">
    <property type="component" value="Unassembled WGS sequence"/>
</dbReference>